<dbReference type="GO" id="GO:0005524">
    <property type="term" value="F:ATP binding"/>
    <property type="evidence" value="ECO:0007669"/>
    <property type="project" value="UniProtKB-KW"/>
</dbReference>
<dbReference type="AlphaFoldDB" id="A0A0F9FJQ1"/>
<dbReference type="SMART" id="SM00382">
    <property type="entry name" value="AAA"/>
    <property type="match status" value="1"/>
</dbReference>
<name>A0A0F9FJQ1_9ZZZZ</name>
<keyword evidence="3" id="KW-0547">Nucleotide-binding</keyword>
<keyword evidence="2" id="KW-0813">Transport</keyword>
<dbReference type="EMBL" id="LAZR01021098">
    <property type="protein sequence ID" value="KKL86498.1"/>
    <property type="molecule type" value="Genomic_DNA"/>
</dbReference>
<dbReference type="InterPro" id="IPR027417">
    <property type="entry name" value="P-loop_NTPase"/>
</dbReference>
<protein>
    <recommendedName>
        <fullName evidence="5">ABC transporter domain-containing protein</fullName>
    </recommendedName>
</protein>
<evidence type="ECO:0000259" key="5">
    <source>
        <dbReference type="PROSITE" id="PS50893"/>
    </source>
</evidence>
<reference evidence="6" key="1">
    <citation type="journal article" date="2015" name="Nature">
        <title>Complex archaea that bridge the gap between prokaryotes and eukaryotes.</title>
        <authorList>
            <person name="Spang A."/>
            <person name="Saw J.H."/>
            <person name="Jorgensen S.L."/>
            <person name="Zaremba-Niedzwiedzka K."/>
            <person name="Martijn J."/>
            <person name="Lind A.E."/>
            <person name="van Eijk R."/>
            <person name="Schleper C."/>
            <person name="Guy L."/>
            <person name="Ettema T.J."/>
        </authorList>
    </citation>
    <scope>NUCLEOTIDE SEQUENCE</scope>
</reference>
<dbReference type="InterPro" id="IPR017871">
    <property type="entry name" value="ABC_transporter-like_CS"/>
</dbReference>
<dbReference type="PROSITE" id="PS50893">
    <property type="entry name" value="ABC_TRANSPORTER_2"/>
    <property type="match status" value="1"/>
</dbReference>
<dbReference type="InterPro" id="IPR003439">
    <property type="entry name" value="ABC_transporter-like_ATP-bd"/>
</dbReference>
<dbReference type="InterPro" id="IPR003593">
    <property type="entry name" value="AAA+_ATPase"/>
</dbReference>
<sequence length="219" mass="24426">EIVLNAKNLHKSNKTFNDLHILKGISLTLKKNESIAIMGSSGAGKTTLLHILGTLESFDSGKINILNSSLKNNAIRNKHIGFIFQSYNLIDDLTLLENVLMPALIARKNILSKSLAHKRALMLLKEMGLTKRKNHLAKELSGGEKQRATIARAFLNDPDIILADEPSGNLDFQNSKIIHKLLIDSVKKYNKSLIIATHDKQLASLCDKIYYLENGKFLK</sequence>
<evidence type="ECO:0000313" key="6">
    <source>
        <dbReference type="EMBL" id="KKL86498.1"/>
    </source>
</evidence>
<dbReference type="SUPFAM" id="SSF52540">
    <property type="entry name" value="P-loop containing nucleoside triphosphate hydrolases"/>
    <property type="match status" value="1"/>
</dbReference>
<evidence type="ECO:0000256" key="1">
    <source>
        <dbReference type="ARBA" id="ARBA00005417"/>
    </source>
</evidence>
<dbReference type="InterPro" id="IPR017911">
    <property type="entry name" value="MacB-like_ATP-bd"/>
</dbReference>
<organism evidence="6">
    <name type="scientific">marine sediment metagenome</name>
    <dbReference type="NCBI Taxonomy" id="412755"/>
    <lineage>
        <taxon>unclassified sequences</taxon>
        <taxon>metagenomes</taxon>
        <taxon>ecological metagenomes</taxon>
    </lineage>
</organism>
<dbReference type="GO" id="GO:0016887">
    <property type="term" value="F:ATP hydrolysis activity"/>
    <property type="evidence" value="ECO:0007669"/>
    <property type="project" value="InterPro"/>
</dbReference>
<keyword evidence="4" id="KW-0067">ATP-binding</keyword>
<dbReference type="PROSITE" id="PS00211">
    <property type="entry name" value="ABC_TRANSPORTER_1"/>
    <property type="match status" value="1"/>
</dbReference>
<feature type="non-terminal residue" evidence="6">
    <location>
        <position position="1"/>
    </location>
</feature>
<proteinExistence type="inferred from homology"/>
<accession>A0A0F9FJQ1</accession>
<evidence type="ECO:0000256" key="4">
    <source>
        <dbReference type="ARBA" id="ARBA00022840"/>
    </source>
</evidence>
<dbReference type="CDD" id="cd03255">
    <property type="entry name" value="ABC_MJ0796_LolCDE_FtsE"/>
    <property type="match status" value="1"/>
</dbReference>
<dbReference type="PANTHER" id="PTHR42798">
    <property type="entry name" value="LIPOPROTEIN-RELEASING SYSTEM ATP-BINDING PROTEIN LOLD"/>
    <property type="match status" value="1"/>
</dbReference>
<gene>
    <name evidence="6" type="ORF">LCGC14_1944110</name>
</gene>
<evidence type="ECO:0000256" key="2">
    <source>
        <dbReference type="ARBA" id="ARBA00022448"/>
    </source>
</evidence>
<feature type="domain" description="ABC transporter" evidence="5">
    <location>
        <begin position="4"/>
        <end position="218"/>
    </location>
</feature>
<dbReference type="Gene3D" id="3.40.50.300">
    <property type="entry name" value="P-loop containing nucleotide triphosphate hydrolases"/>
    <property type="match status" value="1"/>
</dbReference>
<comment type="similarity">
    <text evidence="1">Belongs to the ABC transporter superfamily.</text>
</comment>
<comment type="caution">
    <text evidence="6">The sequence shown here is derived from an EMBL/GenBank/DDBJ whole genome shotgun (WGS) entry which is preliminary data.</text>
</comment>
<evidence type="ECO:0000256" key="3">
    <source>
        <dbReference type="ARBA" id="ARBA00022741"/>
    </source>
</evidence>
<dbReference type="PANTHER" id="PTHR42798:SF6">
    <property type="entry name" value="CELL DIVISION ATP-BINDING PROTEIN FTSE"/>
    <property type="match status" value="1"/>
</dbReference>
<dbReference type="Pfam" id="PF00005">
    <property type="entry name" value="ABC_tran"/>
    <property type="match status" value="1"/>
</dbReference>